<dbReference type="PROSITE" id="PS51084">
    <property type="entry name" value="HIT_2"/>
    <property type="match status" value="1"/>
</dbReference>
<dbReference type="GO" id="GO:0003824">
    <property type="term" value="F:catalytic activity"/>
    <property type="evidence" value="ECO:0007669"/>
    <property type="project" value="InterPro"/>
</dbReference>
<dbReference type="InterPro" id="IPR036265">
    <property type="entry name" value="HIT-like_sf"/>
</dbReference>
<dbReference type="InterPro" id="IPR011146">
    <property type="entry name" value="HIT-like"/>
</dbReference>
<sequence length="144" mass="16225">MFSLHPRLAADTIHLGDFPLSQCLLMNDSQYPWLILVPRQADLREVHELSEADQQQLLRESSWVSARLAAALGASKMNVANLGNVVAQLHWHIIARFEHDPAWPAPVWGRHPVRAYRDDELAARIEALRDALPGDGAVPLTWVR</sequence>
<dbReference type="OrthoDB" id="9799145at2"/>
<dbReference type="PIRSF" id="PIRSF000714">
    <property type="entry name" value="HIT"/>
    <property type="match status" value="1"/>
</dbReference>
<reference evidence="4" key="1">
    <citation type="submission" date="2018-02" db="EMBL/GenBank/DDBJ databases">
        <title>Genome sequencing of Solimonas sp. HR-BB.</title>
        <authorList>
            <person name="Lee Y."/>
            <person name="Jeon C.O."/>
        </authorList>
    </citation>
    <scope>NUCLEOTIDE SEQUENCE [LARGE SCALE GENOMIC DNA]</scope>
    <source>
        <strain evidence="4">HR-E</strain>
    </source>
</reference>
<dbReference type="InterPro" id="IPR026026">
    <property type="entry name" value="HIT_Hint"/>
</dbReference>
<comment type="caution">
    <text evidence="1">Lacks conserved residue(s) required for the propagation of feature annotation.</text>
</comment>
<evidence type="ECO:0000313" key="3">
    <source>
        <dbReference type="EMBL" id="PQA38827.1"/>
    </source>
</evidence>
<dbReference type="AlphaFoldDB" id="A0A2P6ARX4"/>
<organism evidence="3 4">
    <name type="scientific">Amnimonas aquatica</name>
    <dbReference type="NCBI Taxonomy" id="2094561"/>
    <lineage>
        <taxon>Bacteria</taxon>
        <taxon>Pseudomonadati</taxon>
        <taxon>Pseudomonadota</taxon>
        <taxon>Gammaproteobacteria</taxon>
        <taxon>Moraxellales</taxon>
        <taxon>Moraxellaceae</taxon>
        <taxon>Amnimonas</taxon>
    </lineage>
</organism>
<dbReference type="Proteomes" id="UP000243900">
    <property type="component" value="Unassembled WGS sequence"/>
</dbReference>
<evidence type="ECO:0000313" key="4">
    <source>
        <dbReference type="Proteomes" id="UP000243900"/>
    </source>
</evidence>
<keyword evidence="4" id="KW-1185">Reference proteome</keyword>
<dbReference type="Pfam" id="PF01230">
    <property type="entry name" value="HIT"/>
    <property type="match status" value="1"/>
</dbReference>
<feature type="domain" description="HIT" evidence="2">
    <location>
        <begin position="34"/>
        <end position="103"/>
    </location>
</feature>
<gene>
    <name evidence="3" type="ORF">C5O18_06955</name>
</gene>
<dbReference type="Gene3D" id="3.30.428.10">
    <property type="entry name" value="HIT-like"/>
    <property type="match status" value="1"/>
</dbReference>
<protein>
    <recommendedName>
        <fullName evidence="2">HIT domain-containing protein</fullName>
    </recommendedName>
</protein>
<dbReference type="RefSeq" id="WP_105192678.1">
    <property type="nucleotide sequence ID" value="NZ_PTQZ01000160.1"/>
</dbReference>
<evidence type="ECO:0000256" key="1">
    <source>
        <dbReference type="PROSITE-ProRule" id="PRU00464"/>
    </source>
</evidence>
<accession>A0A2P6ARX4</accession>
<dbReference type="SUPFAM" id="SSF54197">
    <property type="entry name" value="HIT-like"/>
    <property type="match status" value="1"/>
</dbReference>
<evidence type="ECO:0000259" key="2">
    <source>
        <dbReference type="PROSITE" id="PS51084"/>
    </source>
</evidence>
<name>A0A2P6ARX4_9GAMM</name>
<proteinExistence type="predicted"/>
<dbReference type="EMBL" id="PTQZ01000160">
    <property type="protein sequence ID" value="PQA38827.1"/>
    <property type="molecule type" value="Genomic_DNA"/>
</dbReference>
<comment type="caution">
    <text evidence="3">The sequence shown here is derived from an EMBL/GenBank/DDBJ whole genome shotgun (WGS) entry which is preliminary data.</text>
</comment>